<gene>
    <name evidence="2" type="ORF">GHO28_19435</name>
</gene>
<comment type="caution">
    <text evidence="2">The sequence shown here is derived from an EMBL/GenBank/DDBJ whole genome shotgun (WGS) entry which is preliminary data.</text>
</comment>
<dbReference type="Pfam" id="PF09722">
    <property type="entry name" value="Xre_MbcA_ParS_C"/>
    <property type="match status" value="1"/>
</dbReference>
<name>A0A6I1X043_9PSED</name>
<dbReference type="AlphaFoldDB" id="A0A6I1X043"/>
<evidence type="ECO:0000259" key="1">
    <source>
        <dbReference type="Pfam" id="PF09722"/>
    </source>
</evidence>
<sequence length="57" mass="6094">MCQQALLVFESRETVAIWMPVPNAACGHSAPVLLCVTEIGAQQVSRVLNALEWGGVV</sequence>
<dbReference type="InterPro" id="IPR024467">
    <property type="entry name" value="Xre/MbcA/ParS-like_toxin-bd"/>
</dbReference>
<evidence type="ECO:0000313" key="2">
    <source>
        <dbReference type="EMBL" id="MQU44662.1"/>
    </source>
</evidence>
<organism evidence="2 3">
    <name type="scientific">Pseudomonas helleri</name>
    <dbReference type="NCBI Taxonomy" id="1608996"/>
    <lineage>
        <taxon>Bacteria</taxon>
        <taxon>Pseudomonadati</taxon>
        <taxon>Pseudomonadota</taxon>
        <taxon>Gammaproteobacteria</taxon>
        <taxon>Pseudomonadales</taxon>
        <taxon>Pseudomonadaceae</taxon>
        <taxon>Pseudomonas</taxon>
    </lineage>
</organism>
<protein>
    <submittedName>
        <fullName evidence="2">DUF2384 domain-containing protein</fullName>
    </submittedName>
</protein>
<feature type="domain" description="Antitoxin Xre/MbcA/ParS-like toxin-binding" evidence="1">
    <location>
        <begin position="5"/>
        <end position="54"/>
    </location>
</feature>
<accession>A0A6I1X043</accession>
<dbReference type="RefSeq" id="WP_153333644.1">
    <property type="nucleotide sequence ID" value="NZ_WIVV01000107.1"/>
</dbReference>
<proteinExistence type="predicted"/>
<dbReference type="EMBL" id="WIVV01000107">
    <property type="protein sequence ID" value="MQU44662.1"/>
    <property type="molecule type" value="Genomic_DNA"/>
</dbReference>
<reference evidence="2 3" key="1">
    <citation type="submission" date="2019-10" db="EMBL/GenBank/DDBJ databases">
        <title>Evaluation of single-gene subtyping targets for Pseudomonas.</title>
        <authorList>
            <person name="Reichler S.J."/>
            <person name="Orsi R.H."/>
            <person name="Wiedmann M."/>
            <person name="Martin N.H."/>
            <person name="Murphy S.I."/>
        </authorList>
    </citation>
    <scope>NUCLEOTIDE SEQUENCE [LARGE SCALE GENOMIC DNA]</scope>
    <source>
        <strain evidence="2 3">FSL R10-1876</strain>
    </source>
</reference>
<dbReference type="Proteomes" id="UP000466863">
    <property type="component" value="Unassembled WGS sequence"/>
</dbReference>
<evidence type="ECO:0000313" key="3">
    <source>
        <dbReference type="Proteomes" id="UP000466863"/>
    </source>
</evidence>